<dbReference type="SUPFAM" id="SSF51215">
    <property type="entry name" value="Regulatory protein AraC"/>
    <property type="match status" value="1"/>
</dbReference>
<dbReference type="InterPro" id="IPR014710">
    <property type="entry name" value="RmlC-like_jellyroll"/>
</dbReference>
<dbReference type="InterPro" id="IPR009057">
    <property type="entry name" value="Homeodomain-like_sf"/>
</dbReference>
<dbReference type="InterPro" id="IPR037923">
    <property type="entry name" value="HTH-like"/>
</dbReference>
<protein>
    <submittedName>
        <fullName evidence="5">AraC family transcriptional regulator</fullName>
    </submittedName>
</protein>
<evidence type="ECO:0000256" key="2">
    <source>
        <dbReference type="ARBA" id="ARBA00023125"/>
    </source>
</evidence>
<organism evidence="5 6">
    <name type="scientific">Paenibacillus oceani</name>
    <dbReference type="NCBI Taxonomy" id="2772510"/>
    <lineage>
        <taxon>Bacteria</taxon>
        <taxon>Bacillati</taxon>
        <taxon>Bacillota</taxon>
        <taxon>Bacilli</taxon>
        <taxon>Bacillales</taxon>
        <taxon>Paenibacillaceae</taxon>
        <taxon>Paenibacillus</taxon>
    </lineage>
</organism>
<keyword evidence="3" id="KW-0804">Transcription</keyword>
<dbReference type="Gene3D" id="1.10.10.60">
    <property type="entry name" value="Homeodomain-like"/>
    <property type="match status" value="2"/>
</dbReference>
<dbReference type="RefSeq" id="WP_190925476.1">
    <property type="nucleotide sequence ID" value="NZ_JACXJA010000006.1"/>
</dbReference>
<keyword evidence="2" id="KW-0238">DNA-binding</keyword>
<keyword evidence="6" id="KW-1185">Reference proteome</keyword>
<comment type="caution">
    <text evidence="5">The sequence shown here is derived from an EMBL/GenBank/DDBJ whole genome shotgun (WGS) entry which is preliminary data.</text>
</comment>
<dbReference type="SUPFAM" id="SSF46689">
    <property type="entry name" value="Homeodomain-like"/>
    <property type="match status" value="1"/>
</dbReference>
<evidence type="ECO:0000259" key="4">
    <source>
        <dbReference type="PROSITE" id="PS01124"/>
    </source>
</evidence>
<keyword evidence="1" id="KW-0805">Transcription regulation</keyword>
<reference evidence="5" key="1">
    <citation type="submission" date="2020-09" db="EMBL/GenBank/DDBJ databases">
        <title>A novel bacterium of genus Paenibacillus, isolated from South China Sea.</title>
        <authorList>
            <person name="Huang H."/>
            <person name="Mo K."/>
            <person name="Hu Y."/>
        </authorList>
    </citation>
    <scope>NUCLEOTIDE SEQUENCE</scope>
    <source>
        <strain evidence="5">IB182363</strain>
    </source>
</reference>
<dbReference type="InterPro" id="IPR018060">
    <property type="entry name" value="HTH_AraC"/>
</dbReference>
<sequence>MSVPQGAKMTSIPGKRRFQFDCLHLPEPMRYGPLLLQQIGDLSCDANFVLSNHQQVCYEISYVVSGKGWFATDDHRFDLEQGDIYIGNPGEYHQGGSDPDEPFRYLYLGFHFNPALPADHPFLDIKKRMDNKATPRCRDRLDIRTPFVNVLKEMCGTNRFSESMIQMYLEQILILTYRNFFSDWDAKYPGEGGENAAKRAVYAAIHYIDDRLLQIEDLKEISDAFGYSLSYLSHLFSRETGDCLRDYVVKKKWRKAVELMKTGEYSITEIAAIMRYDSIHTFSRAFRKAFGYSPTQYIREHLKPPSGAGAARSNNAVF</sequence>
<name>A0A927GYQ5_9BACL</name>
<evidence type="ECO:0000313" key="5">
    <source>
        <dbReference type="EMBL" id="MBD2861438.1"/>
    </source>
</evidence>
<evidence type="ECO:0000256" key="1">
    <source>
        <dbReference type="ARBA" id="ARBA00023015"/>
    </source>
</evidence>
<feature type="domain" description="HTH araC/xylS-type" evidence="4">
    <location>
        <begin position="202"/>
        <end position="300"/>
    </location>
</feature>
<dbReference type="GO" id="GO:0043565">
    <property type="term" value="F:sequence-specific DNA binding"/>
    <property type="evidence" value="ECO:0007669"/>
    <property type="project" value="InterPro"/>
</dbReference>
<dbReference type="SMART" id="SM00342">
    <property type="entry name" value="HTH_ARAC"/>
    <property type="match status" value="1"/>
</dbReference>
<dbReference type="Pfam" id="PF02311">
    <property type="entry name" value="AraC_binding"/>
    <property type="match status" value="1"/>
</dbReference>
<dbReference type="EMBL" id="JACXJA010000006">
    <property type="protein sequence ID" value="MBD2861438.1"/>
    <property type="molecule type" value="Genomic_DNA"/>
</dbReference>
<dbReference type="Proteomes" id="UP000639396">
    <property type="component" value="Unassembled WGS sequence"/>
</dbReference>
<dbReference type="InterPro" id="IPR003313">
    <property type="entry name" value="AraC-bd"/>
</dbReference>
<dbReference type="Pfam" id="PF12833">
    <property type="entry name" value="HTH_18"/>
    <property type="match status" value="1"/>
</dbReference>
<gene>
    <name evidence="5" type="ORF">IDH45_05475</name>
</gene>
<evidence type="ECO:0000256" key="3">
    <source>
        <dbReference type="ARBA" id="ARBA00023163"/>
    </source>
</evidence>
<accession>A0A927GYQ5</accession>
<proteinExistence type="predicted"/>
<dbReference type="AlphaFoldDB" id="A0A927GYQ5"/>
<dbReference type="Gene3D" id="2.60.120.10">
    <property type="entry name" value="Jelly Rolls"/>
    <property type="match status" value="1"/>
</dbReference>
<dbReference type="PANTHER" id="PTHR43280">
    <property type="entry name" value="ARAC-FAMILY TRANSCRIPTIONAL REGULATOR"/>
    <property type="match status" value="1"/>
</dbReference>
<dbReference type="PROSITE" id="PS01124">
    <property type="entry name" value="HTH_ARAC_FAMILY_2"/>
    <property type="match status" value="1"/>
</dbReference>
<evidence type="ECO:0000313" key="6">
    <source>
        <dbReference type="Proteomes" id="UP000639396"/>
    </source>
</evidence>
<dbReference type="GO" id="GO:0003700">
    <property type="term" value="F:DNA-binding transcription factor activity"/>
    <property type="evidence" value="ECO:0007669"/>
    <property type="project" value="InterPro"/>
</dbReference>
<dbReference type="PANTHER" id="PTHR43280:SF28">
    <property type="entry name" value="HTH-TYPE TRANSCRIPTIONAL ACTIVATOR RHAS"/>
    <property type="match status" value="1"/>
</dbReference>